<dbReference type="AlphaFoldDB" id="A0A429X5R1"/>
<evidence type="ECO:0000313" key="4">
    <source>
        <dbReference type="Proteomes" id="UP000287296"/>
    </source>
</evidence>
<evidence type="ECO:0000313" key="3">
    <source>
        <dbReference type="EMBL" id="RST58766.1"/>
    </source>
</evidence>
<proteinExistence type="predicted"/>
<accession>A0A429X5R1</accession>
<keyword evidence="1" id="KW-0812">Transmembrane</keyword>
<evidence type="ECO:0000256" key="1">
    <source>
        <dbReference type="SAM" id="Phobius"/>
    </source>
</evidence>
<dbReference type="OrthoDB" id="2971941at2"/>
<feature type="transmembrane region" description="Helical" evidence="1">
    <location>
        <begin position="51"/>
        <end position="81"/>
    </location>
</feature>
<keyword evidence="3" id="KW-0282">Flagellum</keyword>
<keyword evidence="1" id="KW-1133">Transmembrane helix</keyword>
<dbReference type="Proteomes" id="UP000680670">
    <property type="component" value="Unassembled WGS sequence"/>
</dbReference>
<gene>
    <name evidence="3" type="ORF">D5F11_016135</name>
    <name evidence="2" type="ORF">J6TS1_03980</name>
</gene>
<feature type="transmembrane region" description="Helical" evidence="1">
    <location>
        <begin position="7"/>
        <end position="36"/>
    </location>
</feature>
<dbReference type="EMBL" id="BORJ01000001">
    <property type="protein sequence ID" value="GIN94528.1"/>
    <property type="molecule type" value="Genomic_DNA"/>
</dbReference>
<dbReference type="EMBL" id="QYTW02000017">
    <property type="protein sequence ID" value="RST58766.1"/>
    <property type="molecule type" value="Genomic_DNA"/>
</dbReference>
<organism evidence="3 4">
    <name type="scientific">Siminovitchia terrae</name>
    <name type="common">Bacillus terrae</name>
    <dbReference type="NCBI Taxonomy" id="1914933"/>
    <lineage>
        <taxon>Bacteria</taxon>
        <taxon>Bacillati</taxon>
        <taxon>Bacillota</taxon>
        <taxon>Bacilli</taxon>
        <taxon>Bacillales</taxon>
        <taxon>Bacillaceae</taxon>
        <taxon>Siminovitchia</taxon>
    </lineage>
</organism>
<name>A0A429X5R1_SIMTE</name>
<reference evidence="2 5" key="2">
    <citation type="submission" date="2021-03" db="EMBL/GenBank/DDBJ databases">
        <title>Antimicrobial resistance genes in bacteria isolated from Japanese honey, and their potential for conferring macrolide and lincosamide resistance in the American foulbrood pathogen Paenibacillus larvae.</title>
        <authorList>
            <person name="Okamoto M."/>
            <person name="Kumagai M."/>
            <person name="Kanamori H."/>
            <person name="Takamatsu D."/>
        </authorList>
    </citation>
    <scope>NUCLEOTIDE SEQUENCE [LARGE SCALE GENOMIC DNA]</scope>
    <source>
        <strain evidence="2 5">J6TS1</strain>
    </source>
</reference>
<sequence>MKNVLVFTLAVILAIIAIASLGNIVGMAICLIIVYFSLKQFLKTHSTWQKIAWGILGIVGLTGLLGNLPALAGIAAIYVLYVGYKNWKKEKAEEIEVEQDPFVNFERQWKDLEKGRTKI</sequence>
<evidence type="ECO:0000313" key="2">
    <source>
        <dbReference type="EMBL" id="GIN94528.1"/>
    </source>
</evidence>
<evidence type="ECO:0000313" key="5">
    <source>
        <dbReference type="Proteomes" id="UP000680670"/>
    </source>
</evidence>
<keyword evidence="3" id="KW-0969">Cilium</keyword>
<reference evidence="3 4" key="1">
    <citation type="submission" date="2018-12" db="EMBL/GenBank/DDBJ databases">
        <authorList>
            <person name="Sun L."/>
            <person name="Chen Z."/>
        </authorList>
    </citation>
    <scope>NUCLEOTIDE SEQUENCE [LARGE SCALE GENOMIC DNA]</scope>
    <source>
        <strain evidence="3 4">LMG 29736</strain>
    </source>
</reference>
<keyword evidence="1" id="KW-0472">Membrane</keyword>
<keyword evidence="3" id="KW-0966">Cell projection</keyword>
<dbReference type="RefSeq" id="WP_120117164.1">
    <property type="nucleotide sequence ID" value="NZ_BORJ01000001.1"/>
</dbReference>
<keyword evidence="5" id="KW-1185">Reference proteome</keyword>
<dbReference type="Proteomes" id="UP000287296">
    <property type="component" value="Unassembled WGS sequence"/>
</dbReference>
<protein>
    <submittedName>
        <fullName evidence="3">Flagellar basal body rod protein</fullName>
    </submittedName>
</protein>
<comment type="caution">
    <text evidence="3">The sequence shown here is derived from an EMBL/GenBank/DDBJ whole genome shotgun (WGS) entry which is preliminary data.</text>
</comment>